<feature type="compositionally biased region" description="Low complexity" evidence="3">
    <location>
        <begin position="414"/>
        <end position="452"/>
    </location>
</feature>
<evidence type="ECO:0000313" key="6">
    <source>
        <dbReference type="Proteomes" id="UP000219338"/>
    </source>
</evidence>
<feature type="domain" description="RRM" evidence="4">
    <location>
        <begin position="247"/>
        <end position="324"/>
    </location>
</feature>
<evidence type="ECO:0000256" key="3">
    <source>
        <dbReference type="SAM" id="MobiDB-lite"/>
    </source>
</evidence>
<dbReference type="GO" id="GO:0005737">
    <property type="term" value="C:cytoplasm"/>
    <property type="evidence" value="ECO:0007669"/>
    <property type="project" value="TreeGrafter"/>
</dbReference>
<dbReference type="InterPro" id="IPR012677">
    <property type="entry name" value="Nucleotide-bd_a/b_plait_sf"/>
</dbReference>
<feature type="compositionally biased region" description="Low complexity" evidence="3">
    <location>
        <begin position="326"/>
        <end position="338"/>
    </location>
</feature>
<sequence length="814" mass="87034">MKRDEKDGNDVGVSHLGKRLRENCVCFRWWSIFDPWLSVGFISSPLSDKVPSLALPRTNTVELAVLDDDHALSPVQFLWIPSVPCDGPSRSSLISPAPAPTNDDIEAVIQMATSARASPDGRTGPPRDTRTQLFVGNLPYRVRWQDLKDLFRQAGTVLRADVSLGPDNRSRGYGTVLLATAEDAGRAVDKFNGYSWQTRILEVRPDRLPLDFDNSTATPAISYPLPDIDSLSLYGLERPASSAGGGRNLFVGNLPFHCQWQDLKDLFRQAGTIIRADVALGQDGRSRGFGTVVFATDYDADRAVKMFNGYEYNGRPLKVHYDKFSPPSGATPASPSASVYGQALSAPPNQAPTTYPPSHSSLPTGYLDLSAPSSPYEIYPPQLQMSMPHPHHTHSHIHQPTAQKEPIQPPPALPSSRTTSSSTTSSAGSTRPSLSANPSNSASTRSSNNTPSSEEKSASPPQNPGHTSSSHHAQHPHHPGPISIPPPPPVTSFTMHPGLHHQMSPVLISPLYHPMPPLHHVAIPMTPHGLPPITPSMPPFTFLPPPSFGQPMKTSDSDMSMNGFHHPPSFTSSSIPQRLPTTPPPPSPSLDSSAATSLSSLYPYSNSDSDLPASPTSKRRPSPSRRPHPLQAPHLTPFSPGLAMSPGAFWGRNPYMNPAPGAPVHPYHNNPYIQPQSSPGYPIPSPGGFQLHPQPSPGGFFYTGHLQEPKGYFDSVMAMGGLAGNNDAGGGGGYFGCGVGGVEGEILKGKAETNVPEVKVEAAKNSAGLAKIDDVFFTAPGSGPGPSRSHSLSASDEKRPTIQRASESDPTKGP</sequence>
<evidence type="ECO:0000256" key="1">
    <source>
        <dbReference type="ARBA" id="ARBA00022884"/>
    </source>
</evidence>
<protein>
    <recommendedName>
        <fullName evidence="4">RRM domain-containing protein</fullName>
    </recommendedName>
</protein>
<dbReference type="AlphaFoldDB" id="A0A284QPP0"/>
<dbReference type="GO" id="GO:0005634">
    <property type="term" value="C:nucleus"/>
    <property type="evidence" value="ECO:0007669"/>
    <property type="project" value="TreeGrafter"/>
</dbReference>
<dbReference type="SMART" id="SM00360">
    <property type="entry name" value="RRM"/>
    <property type="match status" value="2"/>
</dbReference>
<dbReference type="InterPro" id="IPR035979">
    <property type="entry name" value="RBD_domain_sf"/>
</dbReference>
<feature type="region of interest" description="Disordered" evidence="3">
    <location>
        <begin position="326"/>
        <end position="497"/>
    </location>
</feature>
<dbReference type="GO" id="GO:1990904">
    <property type="term" value="C:ribonucleoprotein complex"/>
    <property type="evidence" value="ECO:0007669"/>
    <property type="project" value="TreeGrafter"/>
</dbReference>
<feature type="compositionally biased region" description="Basic residues" evidence="3">
    <location>
        <begin position="617"/>
        <end position="628"/>
    </location>
</feature>
<feature type="region of interest" description="Disordered" evidence="3">
    <location>
        <begin position="776"/>
        <end position="814"/>
    </location>
</feature>
<feature type="compositionally biased region" description="Low complexity" evidence="3">
    <location>
        <begin position="589"/>
        <end position="605"/>
    </location>
</feature>
<evidence type="ECO:0000259" key="4">
    <source>
        <dbReference type="PROSITE" id="PS50102"/>
    </source>
</evidence>
<dbReference type="InterPro" id="IPR050374">
    <property type="entry name" value="RRT5_SRSF_SR"/>
</dbReference>
<feature type="region of interest" description="Disordered" evidence="3">
    <location>
        <begin position="542"/>
        <end position="641"/>
    </location>
</feature>
<keyword evidence="6" id="KW-1185">Reference proteome</keyword>
<feature type="domain" description="RRM" evidence="4">
    <location>
        <begin position="131"/>
        <end position="208"/>
    </location>
</feature>
<dbReference type="PANTHER" id="PTHR23003">
    <property type="entry name" value="RNA RECOGNITION MOTIF RRM DOMAIN CONTAINING PROTEIN"/>
    <property type="match status" value="1"/>
</dbReference>
<dbReference type="EMBL" id="FUEG01000001">
    <property type="protein sequence ID" value="SJK98401.1"/>
    <property type="molecule type" value="Genomic_DNA"/>
</dbReference>
<proteinExistence type="predicted"/>
<dbReference type="FunFam" id="3.30.70.330:FF:000145">
    <property type="entry name" value="Putative RNP domain-containing protein"/>
    <property type="match status" value="2"/>
</dbReference>
<dbReference type="GO" id="GO:0003729">
    <property type="term" value="F:mRNA binding"/>
    <property type="evidence" value="ECO:0007669"/>
    <property type="project" value="TreeGrafter"/>
</dbReference>
<feature type="compositionally biased region" description="Basic and acidic residues" evidence="3">
    <location>
        <begin position="795"/>
        <end position="814"/>
    </location>
</feature>
<feature type="region of interest" description="Disordered" evidence="3">
    <location>
        <begin position="667"/>
        <end position="696"/>
    </location>
</feature>
<dbReference type="PANTHER" id="PTHR23003:SF64">
    <property type="entry name" value="RRM DOMAIN-CONTAINING PROTEIN"/>
    <property type="match status" value="1"/>
</dbReference>
<dbReference type="OrthoDB" id="1049195at2759"/>
<dbReference type="Pfam" id="PF00076">
    <property type="entry name" value="RRM_1"/>
    <property type="match status" value="2"/>
</dbReference>
<organism evidence="5 6">
    <name type="scientific">Armillaria ostoyae</name>
    <name type="common">Armillaria root rot fungus</name>
    <dbReference type="NCBI Taxonomy" id="47428"/>
    <lineage>
        <taxon>Eukaryota</taxon>
        <taxon>Fungi</taxon>
        <taxon>Dikarya</taxon>
        <taxon>Basidiomycota</taxon>
        <taxon>Agaricomycotina</taxon>
        <taxon>Agaricomycetes</taxon>
        <taxon>Agaricomycetidae</taxon>
        <taxon>Agaricales</taxon>
        <taxon>Marasmiineae</taxon>
        <taxon>Physalacriaceae</taxon>
        <taxon>Armillaria</taxon>
    </lineage>
</organism>
<evidence type="ECO:0000256" key="2">
    <source>
        <dbReference type="PROSITE-ProRule" id="PRU00176"/>
    </source>
</evidence>
<dbReference type="InterPro" id="IPR000504">
    <property type="entry name" value="RRM_dom"/>
</dbReference>
<keyword evidence="1 2" id="KW-0694">RNA-binding</keyword>
<dbReference type="Proteomes" id="UP000219338">
    <property type="component" value="Unassembled WGS sequence"/>
</dbReference>
<dbReference type="OMA" id="HAHADMN"/>
<dbReference type="STRING" id="47428.A0A284QPP0"/>
<feature type="compositionally biased region" description="Polar residues" evidence="3">
    <location>
        <begin position="347"/>
        <end position="363"/>
    </location>
</feature>
<dbReference type="SUPFAM" id="SSF54928">
    <property type="entry name" value="RNA-binding domain, RBD"/>
    <property type="match status" value="2"/>
</dbReference>
<dbReference type="Gene3D" id="3.30.70.330">
    <property type="match status" value="2"/>
</dbReference>
<name>A0A284QPP0_ARMOS</name>
<reference evidence="6" key="1">
    <citation type="journal article" date="2017" name="Nat. Ecol. Evol.">
        <title>Genome expansion and lineage-specific genetic innovations in the forest pathogenic fungi Armillaria.</title>
        <authorList>
            <person name="Sipos G."/>
            <person name="Prasanna A.N."/>
            <person name="Walter M.C."/>
            <person name="O'Connor E."/>
            <person name="Balint B."/>
            <person name="Krizsan K."/>
            <person name="Kiss B."/>
            <person name="Hess J."/>
            <person name="Varga T."/>
            <person name="Slot J."/>
            <person name="Riley R."/>
            <person name="Boka B."/>
            <person name="Rigling D."/>
            <person name="Barry K."/>
            <person name="Lee J."/>
            <person name="Mihaltcheva S."/>
            <person name="LaButti K."/>
            <person name="Lipzen A."/>
            <person name="Waldron R."/>
            <person name="Moloney N.M."/>
            <person name="Sperisen C."/>
            <person name="Kredics L."/>
            <person name="Vagvoelgyi C."/>
            <person name="Patrignani A."/>
            <person name="Fitzpatrick D."/>
            <person name="Nagy I."/>
            <person name="Doyle S."/>
            <person name="Anderson J.B."/>
            <person name="Grigoriev I.V."/>
            <person name="Gueldener U."/>
            <person name="Muensterkoetter M."/>
            <person name="Nagy L.G."/>
        </authorList>
    </citation>
    <scope>NUCLEOTIDE SEQUENCE [LARGE SCALE GENOMIC DNA]</scope>
    <source>
        <strain evidence="6">C18/9</strain>
    </source>
</reference>
<evidence type="ECO:0000313" key="5">
    <source>
        <dbReference type="EMBL" id="SJK98401.1"/>
    </source>
</evidence>
<dbReference type="PROSITE" id="PS50102">
    <property type="entry name" value="RRM"/>
    <property type="match status" value="2"/>
</dbReference>
<accession>A0A284QPP0</accession>
<gene>
    <name evidence="5" type="ORF">ARMOST_01667</name>
</gene>